<reference evidence="1 2" key="1">
    <citation type="submission" date="2016-10" db="EMBL/GenBank/DDBJ databases">
        <title>The genome sequence of Colletotrichum fioriniae PJ7.</title>
        <authorList>
            <person name="Baroncelli R."/>
        </authorList>
    </citation>
    <scope>NUCLEOTIDE SEQUENCE [LARGE SCALE GENOMIC DNA]</scope>
    <source>
        <strain evidence="1 2">IMI 309622</strain>
    </source>
</reference>
<evidence type="ECO:0000313" key="2">
    <source>
        <dbReference type="Proteomes" id="UP001240678"/>
    </source>
</evidence>
<protein>
    <submittedName>
        <fullName evidence="1">Uncharacterized protein</fullName>
    </submittedName>
</protein>
<dbReference type="EMBL" id="MOOE01000024">
    <property type="protein sequence ID" value="KAK1509512.1"/>
    <property type="molecule type" value="Genomic_DNA"/>
</dbReference>
<keyword evidence="2" id="KW-1185">Reference proteome</keyword>
<comment type="caution">
    <text evidence="1">The sequence shown here is derived from an EMBL/GenBank/DDBJ whole genome shotgun (WGS) entry which is preliminary data.</text>
</comment>
<proteinExistence type="predicted"/>
<name>A0AAI9YHD6_9PEZI</name>
<sequence>MDTPTVSIDPYLYYFIILKGY</sequence>
<dbReference type="AlphaFoldDB" id="A0AAI9YHD6"/>
<accession>A0AAI9YHD6</accession>
<evidence type="ECO:0000313" key="1">
    <source>
        <dbReference type="EMBL" id="KAK1509512.1"/>
    </source>
</evidence>
<organism evidence="1 2">
    <name type="scientific">Colletotrichum costaricense</name>
    <dbReference type="NCBI Taxonomy" id="1209916"/>
    <lineage>
        <taxon>Eukaryota</taxon>
        <taxon>Fungi</taxon>
        <taxon>Dikarya</taxon>
        <taxon>Ascomycota</taxon>
        <taxon>Pezizomycotina</taxon>
        <taxon>Sordariomycetes</taxon>
        <taxon>Hypocreomycetidae</taxon>
        <taxon>Glomerellales</taxon>
        <taxon>Glomerellaceae</taxon>
        <taxon>Colletotrichum</taxon>
        <taxon>Colletotrichum acutatum species complex</taxon>
    </lineage>
</organism>
<dbReference type="Proteomes" id="UP001240678">
    <property type="component" value="Unassembled WGS sequence"/>
</dbReference>
<gene>
    <name evidence="1" type="ORF">CCOS01_15606</name>
</gene>